<evidence type="ECO:0000313" key="2">
    <source>
        <dbReference type="EMBL" id="KAL2732707.1"/>
    </source>
</evidence>
<accession>A0ABD2BIW6</accession>
<organism evidence="2 3">
    <name type="scientific">Vespula maculifrons</name>
    <name type="common">Eastern yellow jacket</name>
    <name type="synonym">Wasp</name>
    <dbReference type="NCBI Taxonomy" id="7453"/>
    <lineage>
        <taxon>Eukaryota</taxon>
        <taxon>Metazoa</taxon>
        <taxon>Ecdysozoa</taxon>
        <taxon>Arthropoda</taxon>
        <taxon>Hexapoda</taxon>
        <taxon>Insecta</taxon>
        <taxon>Pterygota</taxon>
        <taxon>Neoptera</taxon>
        <taxon>Endopterygota</taxon>
        <taxon>Hymenoptera</taxon>
        <taxon>Apocrita</taxon>
        <taxon>Aculeata</taxon>
        <taxon>Vespoidea</taxon>
        <taxon>Vespidae</taxon>
        <taxon>Vespinae</taxon>
        <taxon>Vespula</taxon>
    </lineage>
</organism>
<name>A0ABD2BIW6_VESMC</name>
<feature type="signal peptide" evidence="1">
    <location>
        <begin position="1"/>
        <end position="23"/>
    </location>
</feature>
<comment type="caution">
    <text evidence="2">The sequence shown here is derived from an EMBL/GenBank/DDBJ whole genome shotgun (WGS) entry which is preliminary data.</text>
</comment>
<keyword evidence="3" id="KW-1185">Reference proteome</keyword>
<evidence type="ECO:0000256" key="1">
    <source>
        <dbReference type="SAM" id="SignalP"/>
    </source>
</evidence>
<proteinExistence type="predicted"/>
<dbReference type="AlphaFoldDB" id="A0ABD2BIW6"/>
<feature type="chain" id="PRO_5044853989" evidence="1">
    <location>
        <begin position="24"/>
        <end position="65"/>
    </location>
</feature>
<dbReference type="EMBL" id="JAYRBN010000075">
    <property type="protein sequence ID" value="KAL2732707.1"/>
    <property type="molecule type" value="Genomic_DNA"/>
</dbReference>
<protein>
    <submittedName>
        <fullName evidence="2">Vespakinin T</fullName>
    </submittedName>
</protein>
<gene>
    <name evidence="2" type="ORF">V1477_014948</name>
</gene>
<keyword evidence="1" id="KW-0732">Signal</keyword>
<evidence type="ECO:0000313" key="3">
    <source>
        <dbReference type="Proteomes" id="UP001607303"/>
    </source>
</evidence>
<reference evidence="2 3" key="1">
    <citation type="journal article" date="2024" name="Ann. Entomol. Soc. Am.">
        <title>Genomic analyses of the southern and eastern yellowjacket wasps (Hymenoptera: Vespidae) reveal evolutionary signatures of social life.</title>
        <authorList>
            <person name="Catto M.A."/>
            <person name="Caine P.B."/>
            <person name="Orr S.E."/>
            <person name="Hunt B.G."/>
            <person name="Goodisman M.A.D."/>
        </authorList>
    </citation>
    <scope>NUCLEOTIDE SEQUENCE [LARGE SCALE GENOMIC DNA]</scope>
    <source>
        <strain evidence="2">232</strain>
        <tissue evidence="2">Head and thorax</tissue>
    </source>
</reference>
<sequence>MRSTCLILLFAMAAILAFFEVNAEPLAEPLADANPTATTRRRGRPLRQVLTKDLIHLIDLIHEIV</sequence>
<dbReference type="Proteomes" id="UP001607303">
    <property type="component" value="Unassembled WGS sequence"/>
</dbReference>